<dbReference type="Proteomes" id="UP001208570">
    <property type="component" value="Unassembled WGS sequence"/>
</dbReference>
<proteinExistence type="predicted"/>
<sequence length="76" mass="8352">MTAPRIRVKTVGYAMTSSVASNAIARKDTTGLLVKRKSILVCLTGVSTDRAGHIIKIYFAIAKQDMGVSRIYCNYR</sequence>
<evidence type="ECO:0000313" key="2">
    <source>
        <dbReference type="Proteomes" id="UP001208570"/>
    </source>
</evidence>
<dbReference type="EMBL" id="JAODUP010000035">
    <property type="protein sequence ID" value="KAK2166815.1"/>
    <property type="molecule type" value="Genomic_DNA"/>
</dbReference>
<reference evidence="1" key="1">
    <citation type="journal article" date="2023" name="Mol. Biol. Evol.">
        <title>Third-Generation Sequencing Reveals the Adaptive Role of the Epigenome in Three Deep-Sea Polychaetes.</title>
        <authorList>
            <person name="Perez M."/>
            <person name="Aroh O."/>
            <person name="Sun Y."/>
            <person name="Lan Y."/>
            <person name="Juniper S.K."/>
            <person name="Young C.R."/>
            <person name="Angers B."/>
            <person name="Qian P.Y."/>
        </authorList>
    </citation>
    <scope>NUCLEOTIDE SEQUENCE</scope>
    <source>
        <strain evidence="1">P08H-3</strain>
    </source>
</reference>
<accession>A0AAD9KA02</accession>
<name>A0AAD9KA02_9ANNE</name>
<keyword evidence="2" id="KW-1185">Reference proteome</keyword>
<protein>
    <submittedName>
        <fullName evidence="1">Uncharacterized protein</fullName>
    </submittedName>
</protein>
<evidence type="ECO:0000313" key="1">
    <source>
        <dbReference type="EMBL" id="KAK2166815.1"/>
    </source>
</evidence>
<dbReference type="AlphaFoldDB" id="A0AAD9KA02"/>
<organism evidence="1 2">
    <name type="scientific">Paralvinella palmiformis</name>
    <dbReference type="NCBI Taxonomy" id="53620"/>
    <lineage>
        <taxon>Eukaryota</taxon>
        <taxon>Metazoa</taxon>
        <taxon>Spiralia</taxon>
        <taxon>Lophotrochozoa</taxon>
        <taxon>Annelida</taxon>
        <taxon>Polychaeta</taxon>
        <taxon>Sedentaria</taxon>
        <taxon>Canalipalpata</taxon>
        <taxon>Terebellida</taxon>
        <taxon>Terebelliformia</taxon>
        <taxon>Alvinellidae</taxon>
        <taxon>Paralvinella</taxon>
    </lineage>
</organism>
<gene>
    <name evidence="1" type="ORF">LSH36_35g08091</name>
</gene>
<comment type="caution">
    <text evidence="1">The sequence shown here is derived from an EMBL/GenBank/DDBJ whole genome shotgun (WGS) entry which is preliminary data.</text>
</comment>